<sequence length="115" mass="13384">MDYKELDVWKRSMDLVTVIYKWTSDLPESEKYGLCSQIRRAAVSVPSNIAEGSARRGDKELLNFLNYALGSVAEVETQYLIILRLQLLEEHKDLYTLIINVKKLILGYRNYIIKK</sequence>
<gene>
    <name evidence="1" type="ORF">BN863_23290</name>
</gene>
<dbReference type="Gene3D" id="1.20.1440.60">
    <property type="entry name" value="23S rRNA-intervening sequence"/>
    <property type="match status" value="1"/>
</dbReference>
<reference evidence="1 2" key="1">
    <citation type="journal article" date="2013" name="Appl. Environ. Microbiol.">
        <title>The genome of the alga-associated marine flavobacterium Formosa agariphila KMM 3901T reveals a broad potential for degradation of algal polysaccharides.</title>
        <authorList>
            <person name="Mann A.J."/>
            <person name="Hahnke R.L."/>
            <person name="Huang S."/>
            <person name="Werner J."/>
            <person name="Xing P."/>
            <person name="Barbeyron T."/>
            <person name="Huettel B."/>
            <person name="Stueber K."/>
            <person name="Reinhardt R."/>
            <person name="Harder J."/>
            <person name="Gloeckner F.O."/>
            <person name="Amann R.I."/>
            <person name="Teeling H."/>
        </authorList>
    </citation>
    <scope>NUCLEOTIDE SEQUENCE [LARGE SCALE GENOMIC DNA]</scope>
    <source>
        <strain evidence="2">DSM 15362 / KCTC 12365 / LMG 23005 / KMM 3901</strain>
    </source>
</reference>
<dbReference type="RefSeq" id="WP_038530742.1">
    <property type="nucleotide sequence ID" value="NZ_HG315671.1"/>
</dbReference>
<organism evidence="1 2">
    <name type="scientific">Formosa agariphila (strain DSM 15362 / KCTC 12365 / LMG 23005 / KMM 3901 / M-2Alg 35-1)</name>
    <dbReference type="NCBI Taxonomy" id="1347342"/>
    <lineage>
        <taxon>Bacteria</taxon>
        <taxon>Pseudomonadati</taxon>
        <taxon>Bacteroidota</taxon>
        <taxon>Flavobacteriia</taxon>
        <taxon>Flavobacteriales</taxon>
        <taxon>Flavobacteriaceae</taxon>
        <taxon>Formosa</taxon>
    </lineage>
</organism>
<dbReference type="InterPro" id="IPR012657">
    <property type="entry name" value="23S_rRNA-intervening_sequence"/>
</dbReference>
<name>T2KNL8_FORAG</name>
<evidence type="ECO:0000313" key="2">
    <source>
        <dbReference type="Proteomes" id="UP000016160"/>
    </source>
</evidence>
<dbReference type="SUPFAM" id="SSF158446">
    <property type="entry name" value="IVS-encoded protein-like"/>
    <property type="match status" value="1"/>
</dbReference>
<dbReference type="HOGENOM" id="CLU_129874_0_6_10"/>
<dbReference type="NCBIfam" id="TIGR02436">
    <property type="entry name" value="four helix bundle protein"/>
    <property type="match status" value="1"/>
</dbReference>
<protein>
    <submittedName>
        <fullName evidence="1">S23 rRNA-intervening sequence protein</fullName>
    </submittedName>
</protein>
<dbReference type="PANTHER" id="PTHR38471:SF2">
    <property type="entry name" value="FOUR HELIX BUNDLE PROTEIN"/>
    <property type="match status" value="1"/>
</dbReference>
<dbReference type="CDD" id="cd16377">
    <property type="entry name" value="23S_rRNA_IVP_like"/>
    <property type="match status" value="1"/>
</dbReference>
<keyword evidence="2" id="KW-1185">Reference proteome</keyword>
<dbReference type="AlphaFoldDB" id="T2KNL8"/>
<dbReference type="PATRIC" id="fig|1347342.6.peg.2339"/>
<dbReference type="Proteomes" id="UP000016160">
    <property type="component" value="Chromosome"/>
</dbReference>
<dbReference type="EMBL" id="HG315671">
    <property type="protein sequence ID" value="CDF80041.1"/>
    <property type="molecule type" value="Genomic_DNA"/>
</dbReference>
<proteinExistence type="predicted"/>
<dbReference type="InterPro" id="IPR036583">
    <property type="entry name" value="23S_rRNA_IVS_sf"/>
</dbReference>
<dbReference type="Pfam" id="PF05635">
    <property type="entry name" value="23S_rRNA_IVP"/>
    <property type="match status" value="1"/>
</dbReference>
<evidence type="ECO:0000313" key="1">
    <source>
        <dbReference type="EMBL" id="CDF80041.1"/>
    </source>
</evidence>
<dbReference type="eggNOG" id="ENOG5032YWC">
    <property type="taxonomic scope" value="Bacteria"/>
</dbReference>
<dbReference type="PANTHER" id="PTHR38471">
    <property type="entry name" value="FOUR HELIX BUNDLE PROTEIN"/>
    <property type="match status" value="1"/>
</dbReference>
<dbReference type="STRING" id="1347342.BN863_23290"/>
<accession>T2KNL8</accession>
<dbReference type="OrthoDB" id="9811959at2"/>